<dbReference type="GO" id="GO:0016567">
    <property type="term" value="P:protein ubiquitination"/>
    <property type="evidence" value="ECO:0007669"/>
    <property type="project" value="UniProtKB-UniPathway"/>
</dbReference>
<evidence type="ECO:0000313" key="7">
    <source>
        <dbReference type="EMBL" id="CAF0751829.1"/>
    </source>
</evidence>
<protein>
    <recommendedName>
        <fullName evidence="6">ZBR-type domain-containing protein</fullName>
    </recommendedName>
</protein>
<feature type="domain" description="ZBR-type" evidence="6">
    <location>
        <begin position="301"/>
        <end position="349"/>
    </location>
</feature>
<evidence type="ECO:0000256" key="2">
    <source>
        <dbReference type="ARBA" id="ARBA00022723"/>
    </source>
</evidence>
<accession>A0A813WN67</accession>
<dbReference type="InterPro" id="IPR036047">
    <property type="entry name" value="F-box-like_dom_sf"/>
</dbReference>
<dbReference type="SUPFAM" id="SSF57850">
    <property type="entry name" value="RING/U-box"/>
    <property type="match status" value="1"/>
</dbReference>
<dbReference type="Gene3D" id="1.20.1280.50">
    <property type="match status" value="1"/>
</dbReference>
<comment type="pathway">
    <text evidence="1">Protein modification; protein ubiquitination.</text>
</comment>
<evidence type="ECO:0000256" key="3">
    <source>
        <dbReference type="ARBA" id="ARBA00022771"/>
    </source>
</evidence>
<dbReference type="InterPro" id="IPR001810">
    <property type="entry name" value="F-box_dom"/>
</dbReference>
<dbReference type="UniPathway" id="UPA00143"/>
<evidence type="ECO:0000313" key="9">
    <source>
        <dbReference type="EMBL" id="CAF3530634.1"/>
    </source>
</evidence>
<reference evidence="8" key="1">
    <citation type="submission" date="2021-02" db="EMBL/GenBank/DDBJ databases">
        <authorList>
            <person name="Nowell W R."/>
        </authorList>
    </citation>
    <scope>NUCLEOTIDE SEQUENCE</scope>
</reference>
<evidence type="ECO:0000256" key="1">
    <source>
        <dbReference type="ARBA" id="ARBA00004906"/>
    </source>
</evidence>
<dbReference type="EMBL" id="CAJNOK010000420">
    <property type="protein sequence ID" value="CAF0751829.1"/>
    <property type="molecule type" value="Genomic_DNA"/>
</dbReference>
<keyword evidence="2" id="KW-0479">Metal-binding</keyword>
<dbReference type="GO" id="GO:0007088">
    <property type="term" value="P:regulation of mitotic nuclear division"/>
    <property type="evidence" value="ECO:0007669"/>
    <property type="project" value="InterPro"/>
</dbReference>
<dbReference type="Pfam" id="PF00646">
    <property type="entry name" value="F-box"/>
    <property type="match status" value="1"/>
</dbReference>
<dbReference type="EMBL" id="CAJOBA010000420">
    <property type="protein sequence ID" value="CAF3530634.1"/>
    <property type="molecule type" value="Genomic_DNA"/>
</dbReference>
<gene>
    <name evidence="8" type="ORF">GPM918_LOCUS6728</name>
    <name evidence="7" type="ORF">OVA965_LOCUS2058</name>
    <name evidence="10" type="ORF">SRO942_LOCUS6728</name>
    <name evidence="9" type="ORF">TMI583_LOCUS2058</name>
</gene>
<dbReference type="EMBL" id="CAJOBC010001051">
    <property type="protein sequence ID" value="CAF3651355.1"/>
    <property type="molecule type" value="Genomic_DNA"/>
</dbReference>
<evidence type="ECO:0000259" key="6">
    <source>
        <dbReference type="PROSITE" id="PS51872"/>
    </source>
</evidence>
<dbReference type="PROSITE" id="PS51872">
    <property type="entry name" value="ZF_ZBR"/>
    <property type="match status" value="1"/>
</dbReference>
<comment type="caution">
    <text evidence="8">The sequence shown here is derived from an EMBL/GenBank/DDBJ whole genome shotgun (WGS) entry which is preliminary data.</text>
</comment>
<dbReference type="GO" id="GO:0008270">
    <property type="term" value="F:zinc ion binding"/>
    <property type="evidence" value="ECO:0007669"/>
    <property type="project" value="UniProtKB-KW"/>
</dbReference>
<name>A0A813WN67_9BILA</name>
<dbReference type="Proteomes" id="UP000681722">
    <property type="component" value="Unassembled WGS sequence"/>
</dbReference>
<dbReference type="GO" id="GO:0005634">
    <property type="term" value="C:nucleus"/>
    <property type="evidence" value="ECO:0007669"/>
    <property type="project" value="TreeGrafter"/>
</dbReference>
<dbReference type="PANTHER" id="PTHR15493:SF9">
    <property type="entry name" value="GH14043P"/>
    <property type="match status" value="1"/>
</dbReference>
<sequence>MAMSVNDDSSEQPYCFDNFSLQQMDKSSYYQHMTEHKMDSGYLTFSSLSSSYISLQHFSSPTHSLLMQQPSDIPIDNERDLTEDSIQNIRFSSHEDYENYIKTKKYIDIFTRLSQHNAFHLIDKILTNLPVNDIKHCLCVSRNWYKIIGKYYWKQKEHKQLANVKRNLFSCERKSVYEILSQQTPLKQRRPLQQQLQQEHIQHHCLFIPTPVSMNNTTALSSQNHPLRPLTNLPYSSTPAQLTSTALTPIITSINNDQNVDPSNNDNHPFSRLLFSPSSTIVSPRKTYRYEYLKYLHGPTVPKRCPICSYISVVDINDQHGICSNPTCQNNFCYRCSGPYHPLSPCKIKTGPIMSPLKKRQPISPIFSSKTRTNLKRLLLR</sequence>
<keyword evidence="11" id="KW-1185">Reference proteome</keyword>
<dbReference type="Gene3D" id="2.20.25.20">
    <property type="match status" value="1"/>
</dbReference>
<evidence type="ECO:0000313" key="10">
    <source>
        <dbReference type="EMBL" id="CAF3651355.1"/>
    </source>
</evidence>
<dbReference type="PANTHER" id="PTHR15493">
    <property type="entry name" value="F-BOX ONLY PROTEIN 5 AND 43"/>
    <property type="match status" value="1"/>
</dbReference>
<dbReference type="InterPro" id="IPR044064">
    <property type="entry name" value="ZF_ZBR"/>
</dbReference>
<keyword evidence="3" id="KW-0863">Zinc-finger</keyword>
<evidence type="ECO:0000256" key="5">
    <source>
        <dbReference type="ARBA" id="ARBA00022833"/>
    </source>
</evidence>
<dbReference type="OrthoDB" id="9984940at2759"/>
<proteinExistence type="predicted"/>
<keyword evidence="4" id="KW-0833">Ubl conjugation pathway</keyword>
<dbReference type="SUPFAM" id="SSF81383">
    <property type="entry name" value="F-box domain"/>
    <property type="match status" value="1"/>
</dbReference>
<dbReference type="Proteomes" id="UP000677228">
    <property type="component" value="Unassembled WGS sequence"/>
</dbReference>
<organism evidence="8 11">
    <name type="scientific">Didymodactylos carnosus</name>
    <dbReference type="NCBI Taxonomy" id="1234261"/>
    <lineage>
        <taxon>Eukaryota</taxon>
        <taxon>Metazoa</taxon>
        <taxon>Spiralia</taxon>
        <taxon>Gnathifera</taxon>
        <taxon>Rotifera</taxon>
        <taxon>Eurotatoria</taxon>
        <taxon>Bdelloidea</taxon>
        <taxon>Philodinida</taxon>
        <taxon>Philodinidae</taxon>
        <taxon>Didymodactylos</taxon>
    </lineage>
</organism>
<dbReference type="CDD" id="cd09917">
    <property type="entry name" value="F-box_SF"/>
    <property type="match status" value="1"/>
</dbReference>
<dbReference type="InterPro" id="IPR047147">
    <property type="entry name" value="FBX5_43"/>
</dbReference>
<dbReference type="AlphaFoldDB" id="A0A813WN67"/>
<dbReference type="GO" id="GO:0045835">
    <property type="term" value="P:negative regulation of meiotic nuclear division"/>
    <property type="evidence" value="ECO:0007669"/>
    <property type="project" value="InterPro"/>
</dbReference>
<dbReference type="Proteomes" id="UP000682733">
    <property type="component" value="Unassembled WGS sequence"/>
</dbReference>
<evidence type="ECO:0000256" key="4">
    <source>
        <dbReference type="ARBA" id="ARBA00022786"/>
    </source>
</evidence>
<dbReference type="Proteomes" id="UP000663829">
    <property type="component" value="Unassembled WGS sequence"/>
</dbReference>
<evidence type="ECO:0000313" key="11">
    <source>
        <dbReference type="Proteomes" id="UP000663829"/>
    </source>
</evidence>
<evidence type="ECO:0000313" key="8">
    <source>
        <dbReference type="EMBL" id="CAF0863807.1"/>
    </source>
</evidence>
<dbReference type="EMBL" id="CAJNOQ010001051">
    <property type="protein sequence ID" value="CAF0863807.1"/>
    <property type="molecule type" value="Genomic_DNA"/>
</dbReference>
<keyword evidence="5" id="KW-0862">Zinc</keyword>